<comment type="caution">
    <text evidence="1">The sequence shown here is derived from an EMBL/GenBank/DDBJ whole genome shotgun (WGS) entry which is preliminary data.</text>
</comment>
<sequence length="256" mass="28846">MTLENIQLSGNAKLSAQPCADCGKYFVYYPQYLRSGQAPKRCPRCKDLQQGRPSVAEERRQIALYEDVKVVNLPGEWTEFHSETHRDTPQWRIDIKGQKFGAAWEGRIVIYAPRPIGVGETVTIREMEVLHRVKVKTEIRQTLHHGPVAVERELSITGAEGEEALRSRRYLVLESTPGVEPRAELVWATAHTKTTLKGFGRQYWAKVGGTPIAQWKITGGYRSGRAHTEGVLAIVSEDHPLLVTTTGDIQEEVIYK</sequence>
<proteinExistence type="predicted"/>
<name>A0A1G2RKE9_9BACT</name>
<dbReference type="AlphaFoldDB" id="A0A1G2RKE9"/>
<reference evidence="1 2" key="1">
    <citation type="journal article" date="2016" name="Nat. Commun.">
        <title>Thousands of microbial genomes shed light on interconnected biogeochemical processes in an aquifer system.</title>
        <authorList>
            <person name="Anantharaman K."/>
            <person name="Brown C.T."/>
            <person name="Hug L.A."/>
            <person name="Sharon I."/>
            <person name="Castelle C.J."/>
            <person name="Probst A.J."/>
            <person name="Thomas B.C."/>
            <person name="Singh A."/>
            <person name="Wilkins M.J."/>
            <person name="Karaoz U."/>
            <person name="Brodie E.L."/>
            <person name="Williams K.H."/>
            <person name="Hubbard S.S."/>
            <person name="Banfield J.F."/>
        </authorList>
    </citation>
    <scope>NUCLEOTIDE SEQUENCE [LARGE SCALE GENOMIC DNA]</scope>
</reference>
<accession>A0A1G2RKE9</accession>
<gene>
    <name evidence="1" type="ORF">A2940_01200</name>
</gene>
<evidence type="ECO:0000313" key="2">
    <source>
        <dbReference type="Proteomes" id="UP000178421"/>
    </source>
</evidence>
<organism evidence="1 2">
    <name type="scientific">Candidatus Wildermuthbacteria bacterium RIFCSPLOWO2_01_FULL_48_29</name>
    <dbReference type="NCBI Taxonomy" id="1802462"/>
    <lineage>
        <taxon>Bacteria</taxon>
        <taxon>Candidatus Wildermuthiibacteriota</taxon>
    </lineage>
</organism>
<dbReference type="EMBL" id="MHUH01000020">
    <property type="protein sequence ID" value="OHA73325.1"/>
    <property type="molecule type" value="Genomic_DNA"/>
</dbReference>
<evidence type="ECO:0000313" key="1">
    <source>
        <dbReference type="EMBL" id="OHA73325.1"/>
    </source>
</evidence>
<dbReference type="Proteomes" id="UP000178421">
    <property type="component" value="Unassembled WGS sequence"/>
</dbReference>
<protein>
    <submittedName>
        <fullName evidence="1">Uncharacterized protein</fullName>
    </submittedName>
</protein>